<keyword evidence="2" id="KW-0732">Signal</keyword>
<feature type="chain" id="PRO_5045165224" description="DUF4148 domain-containing protein" evidence="2">
    <location>
        <begin position="20"/>
        <end position="108"/>
    </location>
</feature>
<evidence type="ECO:0000313" key="3">
    <source>
        <dbReference type="EMBL" id="GGH87642.1"/>
    </source>
</evidence>
<feature type="compositionally biased region" description="Basic and acidic residues" evidence="1">
    <location>
        <begin position="96"/>
        <end position="108"/>
    </location>
</feature>
<sequence>MFSLLAIMASLAVAPEASTQTTTPDLNAPRTNNRTRIRQGVASGQLTRPETARLRARQADIPQDKKATHAGGVITRNERQDIGKDEHQASRAICAQKHDDKYRPRTLR</sequence>
<protein>
    <recommendedName>
        <fullName evidence="5">DUF4148 domain-containing protein</fullName>
    </recommendedName>
</protein>
<evidence type="ECO:0000313" key="4">
    <source>
        <dbReference type="Proteomes" id="UP000637774"/>
    </source>
</evidence>
<evidence type="ECO:0000256" key="1">
    <source>
        <dbReference type="SAM" id="MobiDB-lite"/>
    </source>
</evidence>
<reference evidence="4" key="1">
    <citation type="journal article" date="2019" name="Int. J. Syst. Evol. Microbiol.">
        <title>The Global Catalogue of Microorganisms (GCM) 10K type strain sequencing project: providing services to taxonomists for standard genome sequencing and annotation.</title>
        <authorList>
            <consortium name="The Broad Institute Genomics Platform"/>
            <consortium name="The Broad Institute Genome Sequencing Center for Infectious Disease"/>
            <person name="Wu L."/>
            <person name="Ma J."/>
        </authorList>
    </citation>
    <scope>NUCLEOTIDE SEQUENCE [LARGE SCALE GENOMIC DNA]</scope>
    <source>
        <strain evidence="4">CGMCC 1.14966</strain>
    </source>
</reference>
<evidence type="ECO:0008006" key="5">
    <source>
        <dbReference type="Google" id="ProtNLM"/>
    </source>
</evidence>
<comment type="caution">
    <text evidence="3">The sequence shown here is derived from an EMBL/GenBank/DDBJ whole genome shotgun (WGS) entry which is preliminary data.</text>
</comment>
<feature type="region of interest" description="Disordered" evidence="1">
    <location>
        <begin position="41"/>
        <end position="108"/>
    </location>
</feature>
<gene>
    <name evidence="3" type="ORF">GCM10011495_27030</name>
</gene>
<dbReference type="Proteomes" id="UP000637774">
    <property type="component" value="Unassembled WGS sequence"/>
</dbReference>
<evidence type="ECO:0000256" key="2">
    <source>
        <dbReference type="SAM" id="SignalP"/>
    </source>
</evidence>
<name>A0ABQ2A8M2_9BACT</name>
<dbReference type="EMBL" id="BMGY01000026">
    <property type="protein sequence ID" value="GGH87642.1"/>
    <property type="molecule type" value="Genomic_DNA"/>
</dbReference>
<feature type="compositionally biased region" description="Basic and acidic residues" evidence="1">
    <location>
        <begin position="76"/>
        <end position="89"/>
    </location>
</feature>
<proteinExistence type="predicted"/>
<accession>A0ABQ2A8M2</accession>
<feature type="signal peptide" evidence="2">
    <location>
        <begin position="1"/>
        <end position="19"/>
    </location>
</feature>
<organism evidence="3 4">
    <name type="scientific">Hymenobacter frigidus</name>
    <dbReference type="NCBI Taxonomy" id="1524095"/>
    <lineage>
        <taxon>Bacteria</taxon>
        <taxon>Pseudomonadati</taxon>
        <taxon>Bacteroidota</taxon>
        <taxon>Cytophagia</taxon>
        <taxon>Cytophagales</taxon>
        <taxon>Hymenobacteraceae</taxon>
        <taxon>Hymenobacter</taxon>
    </lineage>
</organism>
<keyword evidence="4" id="KW-1185">Reference proteome</keyword>